<dbReference type="Gene3D" id="1.20.1250.20">
    <property type="entry name" value="MFS general substrate transporter like domains"/>
    <property type="match status" value="2"/>
</dbReference>
<evidence type="ECO:0000313" key="8">
    <source>
        <dbReference type="EMBL" id="KAF9458506.1"/>
    </source>
</evidence>
<name>A0A9P5XZG2_9AGAR</name>
<evidence type="ECO:0000256" key="6">
    <source>
        <dbReference type="SAM" id="Phobius"/>
    </source>
</evidence>
<feature type="transmembrane region" description="Helical" evidence="6">
    <location>
        <begin position="46"/>
        <end position="68"/>
    </location>
</feature>
<dbReference type="GO" id="GO:0016020">
    <property type="term" value="C:membrane"/>
    <property type="evidence" value="ECO:0007669"/>
    <property type="project" value="UniProtKB-SubCell"/>
</dbReference>
<feature type="transmembrane region" description="Helical" evidence="6">
    <location>
        <begin position="144"/>
        <end position="163"/>
    </location>
</feature>
<dbReference type="InterPro" id="IPR005828">
    <property type="entry name" value="MFS_sugar_transport-like"/>
</dbReference>
<gene>
    <name evidence="8" type="ORF">BDZ94DRAFT_1173472</name>
</gene>
<feature type="region of interest" description="Disordered" evidence="5">
    <location>
        <begin position="283"/>
        <end position="316"/>
    </location>
</feature>
<feature type="transmembrane region" description="Helical" evidence="6">
    <location>
        <begin position="508"/>
        <end position="531"/>
    </location>
</feature>
<feature type="transmembrane region" description="Helical" evidence="6">
    <location>
        <begin position="481"/>
        <end position="502"/>
    </location>
</feature>
<feature type="transmembrane region" description="Helical" evidence="6">
    <location>
        <begin position="183"/>
        <end position="208"/>
    </location>
</feature>
<evidence type="ECO:0000256" key="1">
    <source>
        <dbReference type="ARBA" id="ARBA00004141"/>
    </source>
</evidence>
<keyword evidence="9" id="KW-1185">Reference proteome</keyword>
<dbReference type="InterPro" id="IPR036259">
    <property type="entry name" value="MFS_trans_sf"/>
</dbReference>
<feature type="transmembrane region" description="Helical" evidence="6">
    <location>
        <begin position="120"/>
        <end position="138"/>
    </location>
</feature>
<dbReference type="Pfam" id="PF00083">
    <property type="entry name" value="Sugar_tr"/>
    <property type="match status" value="2"/>
</dbReference>
<proteinExistence type="predicted"/>
<dbReference type="PROSITE" id="PS00216">
    <property type="entry name" value="SUGAR_TRANSPORT_1"/>
    <property type="match status" value="1"/>
</dbReference>
<dbReference type="EMBL" id="MU150338">
    <property type="protein sequence ID" value="KAF9458506.1"/>
    <property type="molecule type" value="Genomic_DNA"/>
</dbReference>
<evidence type="ECO:0000313" key="9">
    <source>
        <dbReference type="Proteomes" id="UP000807353"/>
    </source>
</evidence>
<dbReference type="GO" id="GO:0022857">
    <property type="term" value="F:transmembrane transporter activity"/>
    <property type="evidence" value="ECO:0007669"/>
    <property type="project" value="InterPro"/>
</dbReference>
<dbReference type="AlphaFoldDB" id="A0A9P5XZG2"/>
<feature type="compositionally biased region" description="Basic and acidic residues" evidence="5">
    <location>
        <begin position="291"/>
        <end position="303"/>
    </location>
</feature>
<dbReference type="OrthoDB" id="433512at2759"/>
<dbReference type="InterPro" id="IPR005829">
    <property type="entry name" value="Sugar_transporter_CS"/>
</dbReference>
<dbReference type="SUPFAM" id="SSF103473">
    <property type="entry name" value="MFS general substrate transporter"/>
    <property type="match status" value="1"/>
</dbReference>
<feature type="transmembrane region" description="Helical" evidence="6">
    <location>
        <begin position="88"/>
        <end position="108"/>
    </location>
</feature>
<dbReference type="CDD" id="cd17364">
    <property type="entry name" value="MFS_PhT"/>
    <property type="match status" value="1"/>
</dbReference>
<feature type="compositionally biased region" description="Polar residues" evidence="5">
    <location>
        <begin position="9"/>
        <end position="19"/>
    </location>
</feature>
<dbReference type="Proteomes" id="UP000807353">
    <property type="component" value="Unassembled WGS sequence"/>
</dbReference>
<feature type="transmembrane region" description="Helical" evidence="6">
    <location>
        <begin position="419"/>
        <end position="439"/>
    </location>
</feature>
<protein>
    <submittedName>
        <fullName evidence="8">Phosphate transporter</fullName>
    </submittedName>
</protein>
<dbReference type="InterPro" id="IPR020846">
    <property type="entry name" value="MFS_dom"/>
</dbReference>
<reference evidence="8" key="1">
    <citation type="submission" date="2020-11" db="EMBL/GenBank/DDBJ databases">
        <authorList>
            <consortium name="DOE Joint Genome Institute"/>
            <person name="Ahrendt S."/>
            <person name="Riley R."/>
            <person name="Andreopoulos W."/>
            <person name="Labutti K."/>
            <person name="Pangilinan J."/>
            <person name="Ruiz-Duenas F.J."/>
            <person name="Barrasa J.M."/>
            <person name="Sanchez-Garcia M."/>
            <person name="Camarero S."/>
            <person name="Miyauchi S."/>
            <person name="Serrano A."/>
            <person name="Linde D."/>
            <person name="Babiker R."/>
            <person name="Drula E."/>
            <person name="Ayuso-Fernandez I."/>
            <person name="Pacheco R."/>
            <person name="Padilla G."/>
            <person name="Ferreira P."/>
            <person name="Barriuso J."/>
            <person name="Kellner H."/>
            <person name="Castanera R."/>
            <person name="Alfaro M."/>
            <person name="Ramirez L."/>
            <person name="Pisabarro A.G."/>
            <person name="Kuo A."/>
            <person name="Tritt A."/>
            <person name="Lipzen A."/>
            <person name="He G."/>
            <person name="Yan M."/>
            <person name="Ng V."/>
            <person name="Cullen D."/>
            <person name="Martin F."/>
            <person name="Rosso M.-N."/>
            <person name="Henrissat B."/>
            <person name="Hibbett D."/>
            <person name="Martinez A.T."/>
            <person name="Grigoriev I.V."/>
        </authorList>
    </citation>
    <scope>NUCLEOTIDE SEQUENCE</scope>
    <source>
        <strain evidence="8">CBS 247.69</strain>
    </source>
</reference>
<keyword evidence="4 6" id="KW-0472">Membrane</keyword>
<keyword evidence="3 6" id="KW-1133">Transmembrane helix</keyword>
<evidence type="ECO:0000259" key="7">
    <source>
        <dbReference type="PROSITE" id="PS50850"/>
    </source>
</evidence>
<accession>A0A9P5XZG2</accession>
<evidence type="ECO:0000256" key="5">
    <source>
        <dbReference type="SAM" id="MobiDB-lite"/>
    </source>
</evidence>
<feature type="transmembrane region" description="Helical" evidence="6">
    <location>
        <begin position="386"/>
        <end position="407"/>
    </location>
</feature>
<feature type="region of interest" description="Disordered" evidence="5">
    <location>
        <begin position="1"/>
        <end position="24"/>
    </location>
</feature>
<organism evidence="8 9">
    <name type="scientific">Collybia nuda</name>
    <dbReference type="NCBI Taxonomy" id="64659"/>
    <lineage>
        <taxon>Eukaryota</taxon>
        <taxon>Fungi</taxon>
        <taxon>Dikarya</taxon>
        <taxon>Basidiomycota</taxon>
        <taxon>Agaricomycotina</taxon>
        <taxon>Agaricomycetes</taxon>
        <taxon>Agaricomycetidae</taxon>
        <taxon>Agaricales</taxon>
        <taxon>Tricholomatineae</taxon>
        <taxon>Clitocybaceae</taxon>
        <taxon>Collybia</taxon>
    </lineage>
</organism>
<sequence length="565" mass="61099">MSEHAVTSGRATPTPTTESAHYRSGLADVDQSGRPAFILTRTEIKLLGIAGVGFFLDAYDLFIINPVATMLQYRLYGGGHLPPNLEGFMKAGANIGSVIGQFAFGYAADALGRKAVYGKELMLIILATILTMTTPTGTLSPDNALIYLAVFRILLGIGVGGDYPMSASITSDRSNLRKRGTMLAYIFSNQGWGSFMGSLITIIVLAAYKGVMEGKGQTSKVDGVWRIVVGVSLVPAFGTLYQRLTLPESTRFLASQKLKNANAREEGDAIAELKRAQLGEDARMGNLNGPVDEKVGADAKGEEEPSSSSSLEDENAAPPEVLVKKKAHFSDFIKYFSNWKHGKMLLGTCMCWFLLDIAFYGINLNQNVVLQQIGYDGAEGTPWQRLFKISTGNMIVTALGFVPGYYASILTIEKLGRKWIQIQGFLMAALFLAILAGKFETLSKPAFIVCFALLQFFFNFGANTTTYCYPAEVFPTRFRATAHGVSAAAGKAGAIVSALAFNTLSKDIGTPACLWIFFGCCIAGAGFTLLLPEVRNRDPDLILAEEIKEAREAMERQTADVVAGR</sequence>
<evidence type="ECO:0000256" key="3">
    <source>
        <dbReference type="ARBA" id="ARBA00022989"/>
    </source>
</evidence>
<feature type="transmembrane region" description="Helical" evidence="6">
    <location>
        <begin position="445"/>
        <end position="469"/>
    </location>
</feature>
<feature type="transmembrane region" description="Helical" evidence="6">
    <location>
        <begin position="344"/>
        <end position="362"/>
    </location>
</feature>
<evidence type="ECO:0000256" key="4">
    <source>
        <dbReference type="ARBA" id="ARBA00023136"/>
    </source>
</evidence>
<keyword evidence="2 6" id="KW-0812">Transmembrane</keyword>
<comment type="caution">
    <text evidence="8">The sequence shown here is derived from an EMBL/GenBank/DDBJ whole genome shotgun (WGS) entry which is preliminary data.</text>
</comment>
<feature type="transmembrane region" description="Helical" evidence="6">
    <location>
        <begin position="223"/>
        <end position="241"/>
    </location>
</feature>
<evidence type="ECO:0000256" key="2">
    <source>
        <dbReference type="ARBA" id="ARBA00022692"/>
    </source>
</evidence>
<dbReference type="PANTHER" id="PTHR24064">
    <property type="entry name" value="SOLUTE CARRIER FAMILY 22 MEMBER"/>
    <property type="match status" value="1"/>
</dbReference>
<dbReference type="PROSITE" id="PS50850">
    <property type="entry name" value="MFS"/>
    <property type="match status" value="1"/>
</dbReference>
<comment type="subcellular location">
    <subcellularLocation>
        <location evidence="1">Membrane</location>
        <topology evidence="1">Multi-pass membrane protein</topology>
    </subcellularLocation>
</comment>
<feature type="domain" description="Major facilitator superfamily (MFS) profile" evidence="7">
    <location>
        <begin position="46"/>
        <end position="536"/>
    </location>
</feature>